<dbReference type="PROSITE" id="PS50850">
    <property type="entry name" value="MFS"/>
    <property type="match status" value="1"/>
</dbReference>
<organism evidence="9 10">
    <name type="scientific">Furfurilactobacillus milii</name>
    <dbReference type="NCBI Taxonomy" id="2888272"/>
    <lineage>
        <taxon>Bacteria</taxon>
        <taxon>Bacillati</taxon>
        <taxon>Bacillota</taxon>
        <taxon>Bacilli</taxon>
        <taxon>Lactobacillales</taxon>
        <taxon>Lactobacillaceae</taxon>
        <taxon>Furfurilactobacillus</taxon>
    </lineage>
</organism>
<dbReference type="GO" id="GO:0005886">
    <property type="term" value="C:plasma membrane"/>
    <property type="evidence" value="ECO:0007669"/>
    <property type="project" value="UniProtKB-SubCell"/>
</dbReference>
<name>A0A6N9I2E0_9LACO</name>
<keyword evidence="3" id="KW-1003">Cell membrane</keyword>
<dbReference type="PANTHER" id="PTHR23517:SF10">
    <property type="entry name" value="MAJOR FACILITATOR SUPERFAMILY (MFS) PROFILE DOMAIN-CONTAINING PROTEIN"/>
    <property type="match status" value="1"/>
</dbReference>
<gene>
    <name evidence="9" type="ORF">GB993_05675</name>
</gene>
<keyword evidence="6 7" id="KW-0472">Membrane</keyword>
<keyword evidence="2" id="KW-0813">Transport</keyword>
<feature type="transmembrane region" description="Helical" evidence="7">
    <location>
        <begin position="295"/>
        <end position="319"/>
    </location>
</feature>
<proteinExistence type="predicted"/>
<evidence type="ECO:0000256" key="1">
    <source>
        <dbReference type="ARBA" id="ARBA00004651"/>
    </source>
</evidence>
<feature type="transmembrane region" description="Helical" evidence="7">
    <location>
        <begin position="201"/>
        <end position="221"/>
    </location>
</feature>
<dbReference type="SUPFAM" id="SSF103473">
    <property type="entry name" value="MFS general substrate transporter"/>
    <property type="match status" value="1"/>
</dbReference>
<dbReference type="InterPro" id="IPR020846">
    <property type="entry name" value="MFS_dom"/>
</dbReference>
<protein>
    <submittedName>
        <fullName evidence="9">MFS transporter</fullName>
    </submittedName>
</protein>
<dbReference type="InterPro" id="IPR001958">
    <property type="entry name" value="Tet-R_TetA/multi-R_MdtG-like"/>
</dbReference>
<accession>A0A6N9I2E0</accession>
<dbReference type="Proteomes" id="UP000449209">
    <property type="component" value="Unassembled WGS sequence"/>
</dbReference>
<reference evidence="9 10" key="1">
    <citation type="journal article" date="2019" name="Appl. Environ. Microbiol.">
        <title>Genetic determinants of hydroxycinnamic acid metabolism in heterofermentative lactobacilli.</title>
        <authorList>
            <person name="Gaur G."/>
            <person name="Oh J.H."/>
            <person name="Filannino P."/>
            <person name="Gobbetti M."/>
            <person name="van Pijkeren J.P."/>
            <person name="Ganzle M.G."/>
        </authorList>
    </citation>
    <scope>NUCLEOTIDE SEQUENCE [LARGE SCALE GENOMIC DNA]</scope>
    <source>
        <strain evidence="9 10">C5</strain>
    </source>
</reference>
<evidence type="ECO:0000256" key="6">
    <source>
        <dbReference type="ARBA" id="ARBA00023136"/>
    </source>
</evidence>
<evidence type="ECO:0000313" key="9">
    <source>
        <dbReference type="EMBL" id="MYV16989.1"/>
    </source>
</evidence>
<feature type="transmembrane region" description="Helical" evidence="7">
    <location>
        <begin position="241"/>
        <end position="260"/>
    </location>
</feature>
<feature type="transmembrane region" description="Helical" evidence="7">
    <location>
        <begin position="161"/>
        <end position="180"/>
    </location>
</feature>
<comment type="subcellular location">
    <subcellularLocation>
        <location evidence="1">Cell membrane</location>
        <topology evidence="1">Multi-pass membrane protein</topology>
    </subcellularLocation>
</comment>
<dbReference type="InterPro" id="IPR011701">
    <property type="entry name" value="MFS"/>
</dbReference>
<dbReference type="Pfam" id="PF07690">
    <property type="entry name" value="MFS_1"/>
    <property type="match status" value="1"/>
</dbReference>
<keyword evidence="4 7" id="KW-0812">Transmembrane</keyword>
<evidence type="ECO:0000259" key="8">
    <source>
        <dbReference type="PROSITE" id="PS50850"/>
    </source>
</evidence>
<evidence type="ECO:0000256" key="4">
    <source>
        <dbReference type="ARBA" id="ARBA00022692"/>
    </source>
</evidence>
<feature type="transmembrane region" description="Helical" evidence="7">
    <location>
        <begin position="272"/>
        <end position="289"/>
    </location>
</feature>
<dbReference type="GO" id="GO:0022857">
    <property type="term" value="F:transmembrane transporter activity"/>
    <property type="evidence" value="ECO:0007669"/>
    <property type="project" value="InterPro"/>
</dbReference>
<evidence type="ECO:0000256" key="7">
    <source>
        <dbReference type="SAM" id="Phobius"/>
    </source>
</evidence>
<feature type="transmembrane region" description="Helical" evidence="7">
    <location>
        <begin position="97"/>
        <end position="123"/>
    </location>
</feature>
<evidence type="ECO:0000256" key="5">
    <source>
        <dbReference type="ARBA" id="ARBA00022989"/>
    </source>
</evidence>
<dbReference type="EMBL" id="WEZQ01000006">
    <property type="protein sequence ID" value="MYV16989.1"/>
    <property type="molecule type" value="Genomic_DNA"/>
</dbReference>
<sequence length="388" mass="41924">MFCHVLKHKWVLLISMLINMGIGLVMPITTIYIHTVLGKPLSVAGTTLLFFSGASMVGNVIGGRLFDRWSHKGPVIVGQTVASLSLLIIGLSPTWPLYPIVLVFYGLGIGTAFASFNGLVAILQADEPLMFNYSFLAANVGMAVGSLSAGVLFAISIHLTFLVPGILFGLAVLIDIFKLEDGNAQVVKESTNNVVSKPIDGALRSIVLIAFAFFVIWIGYSQWNTNLSTYMTSHGATVAEYSALFTLNAVILVLIQPFGNRILPRIFPRKKYQVIFGTVVFACSFLMIIHQPRYINFVMGMLLLTFGEMIVMPTIPAWLNEFATPDNRGTIQSISSLAGGFGRAVGPLLGSLIIEATSYPAMFLWLCAADIVGAGLLILAVDKQPNGK</sequence>
<dbReference type="InterPro" id="IPR050171">
    <property type="entry name" value="MFS_Transporters"/>
</dbReference>
<feature type="transmembrane region" description="Helical" evidence="7">
    <location>
        <begin position="135"/>
        <end position="155"/>
    </location>
</feature>
<feature type="transmembrane region" description="Helical" evidence="7">
    <location>
        <begin position="360"/>
        <end position="381"/>
    </location>
</feature>
<dbReference type="PANTHER" id="PTHR23517">
    <property type="entry name" value="RESISTANCE PROTEIN MDTM, PUTATIVE-RELATED-RELATED"/>
    <property type="match status" value="1"/>
</dbReference>
<feature type="transmembrane region" description="Helical" evidence="7">
    <location>
        <begin position="73"/>
        <end position="91"/>
    </location>
</feature>
<dbReference type="Gene3D" id="1.20.1250.20">
    <property type="entry name" value="MFS general substrate transporter like domains"/>
    <property type="match status" value="2"/>
</dbReference>
<dbReference type="AlphaFoldDB" id="A0A6N9I2E0"/>
<feature type="domain" description="Major facilitator superfamily (MFS) profile" evidence="8">
    <location>
        <begin position="205"/>
        <end position="388"/>
    </location>
</feature>
<evidence type="ECO:0000256" key="3">
    <source>
        <dbReference type="ARBA" id="ARBA00022475"/>
    </source>
</evidence>
<feature type="transmembrane region" description="Helical" evidence="7">
    <location>
        <begin position="41"/>
        <end position="61"/>
    </location>
</feature>
<keyword evidence="5 7" id="KW-1133">Transmembrane helix</keyword>
<evidence type="ECO:0000313" key="10">
    <source>
        <dbReference type="Proteomes" id="UP000449209"/>
    </source>
</evidence>
<dbReference type="PRINTS" id="PR01035">
    <property type="entry name" value="TCRTETA"/>
</dbReference>
<feature type="transmembrane region" description="Helical" evidence="7">
    <location>
        <begin position="12"/>
        <end position="35"/>
    </location>
</feature>
<feature type="transmembrane region" description="Helical" evidence="7">
    <location>
        <begin position="331"/>
        <end position="354"/>
    </location>
</feature>
<comment type="caution">
    <text evidence="9">The sequence shown here is derived from an EMBL/GenBank/DDBJ whole genome shotgun (WGS) entry which is preliminary data.</text>
</comment>
<evidence type="ECO:0000256" key="2">
    <source>
        <dbReference type="ARBA" id="ARBA00022448"/>
    </source>
</evidence>
<dbReference type="InterPro" id="IPR036259">
    <property type="entry name" value="MFS_trans_sf"/>
</dbReference>